<protein>
    <submittedName>
        <fullName evidence="2">Type II secretion system protein</fullName>
    </submittedName>
</protein>
<dbReference type="AlphaFoldDB" id="A0A6H1UFT8"/>
<dbReference type="KEGG" id="fes:HER31_14030"/>
<dbReference type="Proteomes" id="UP000501602">
    <property type="component" value="Chromosome"/>
</dbReference>
<dbReference type="RefSeq" id="WP_168661364.1">
    <property type="nucleotide sequence ID" value="NZ_CP051180.1"/>
</dbReference>
<evidence type="ECO:0000313" key="3">
    <source>
        <dbReference type="Proteomes" id="UP000501602"/>
    </source>
</evidence>
<evidence type="ECO:0000256" key="1">
    <source>
        <dbReference type="SAM" id="Phobius"/>
    </source>
</evidence>
<dbReference type="SUPFAM" id="SSF54523">
    <property type="entry name" value="Pili subunits"/>
    <property type="match status" value="1"/>
</dbReference>
<sequence length="264" mass="28890">MKQVGYRGFTLVEMVVTIVVIAVLALGVTSFITYGMQIYKTSTAWQQQMSQLRLASQRFTAEVGQAVPGTVRVWPETDVNGDSIALGCITFRPLESAERLLANPLVGTTDHIVSYLPNCCSTSDCSGCSATEVALFDGYQPYFYSINSANISSCGTDCSLAELELSGTIEPATYSSNDRFFMARPMVEWCVVGEQIRRNNVLMGEGLTNDLGVCANSVAGDPQCPFVSEPPALGRNNLVRLQWWFAVDGQQQRWVQEVQLANVP</sequence>
<keyword evidence="1" id="KW-1133">Transmembrane helix</keyword>
<dbReference type="Pfam" id="PF07963">
    <property type="entry name" value="N_methyl"/>
    <property type="match status" value="1"/>
</dbReference>
<evidence type="ECO:0000313" key="2">
    <source>
        <dbReference type="EMBL" id="QIZ77914.1"/>
    </source>
</evidence>
<gene>
    <name evidence="2" type="ORF">HER31_14030</name>
</gene>
<accession>A0A6H1UFT8</accession>
<feature type="transmembrane region" description="Helical" evidence="1">
    <location>
        <begin position="12"/>
        <end position="34"/>
    </location>
</feature>
<keyword evidence="1" id="KW-0812">Transmembrane</keyword>
<keyword evidence="1" id="KW-0472">Membrane</keyword>
<reference evidence="2 3" key="1">
    <citation type="submission" date="2020-04" db="EMBL/GenBank/DDBJ databases">
        <title>Ferrimonas sp. S7 isolated from sea water.</title>
        <authorList>
            <person name="Bae S.S."/>
            <person name="Baek K."/>
        </authorList>
    </citation>
    <scope>NUCLEOTIDE SEQUENCE [LARGE SCALE GENOMIC DNA]</scope>
    <source>
        <strain evidence="2 3">S7</strain>
    </source>
</reference>
<keyword evidence="3" id="KW-1185">Reference proteome</keyword>
<organism evidence="2 3">
    <name type="scientific">Ferrimonas lipolytica</name>
    <dbReference type="NCBI Taxonomy" id="2724191"/>
    <lineage>
        <taxon>Bacteria</taxon>
        <taxon>Pseudomonadati</taxon>
        <taxon>Pseudomonadota</taxon>
        <taxon>Gammaproteobacteria</taxon>
        <taxon>Alteromonadales</taxon>
        <taxon>Ferrimonadaceae</taxon>
        <taxon>Ferrimonas</taxon>
    </lineage>
</organism>
<name>A0A6H1UFT8_9GAMM</name>
<dbReference type="NCBIfam" id="TIGR02532">
    <property type="entry name" value="IV_pilin_GFxxxE"/>
    <property type="match status" value="1"/>
</dbReference>
<dbReference type="EMBL" id="CP051180">
    <property type="protein sequence ID" value="QIZ77914.1"/>
    <property type="molecule type" value="Genomic_DNA"/>
</dbReference>
<dbReference type="InterPro" id="IPR012902">
    <property type="entry name" value="N_methyl_site"/>
</dbReference>
<dbReference type="InterPro" id="IPR045584">
    <property type="entry name" value="Pilin-like"/>
</dbReference>
<dbReference type="PROSITE" id="PS00409">
    <property type="entry name" value="PROKAR_NTER_METHYL"/>
    <property type="match status" value="1"/>
</dbReference>
<proteinExistence type="predicted"/>